<dbReference type="RefSeq" id="WP_307279252.1">
    <property type="nucleotide sequence ID" value="NZ_JAUSVX010000012.1"/>
</dbReference>
<dbReference type="SUPFAM" id="SSF103025">
    <property type="entry name" value="Folate-binding domain"/>
    <property type="match status" value="1"/>
</dbReference>
<dbReference type="InterPro" id="IPR029043">
    <property type="entry name" value="GcvT/YgfZ_C"/>
</dbReference>
<gene>
    <name evidence="4" type="ORF">QO011_005460</name>
</gene>
<accession>A0ABU0JDT9</accession>
<dbReference type="Gene3D" id="3.30.1360.120">
    <property type="entry name" value="Probable tRNA modification gtpase trme, domain 1"/>
    <property type="match status" value="1"/>
</dbReference>
<sequence>MTPPPAAGLKAPSPDDVVRVRGGAAEVFALAKGDRLRAIDVEGGQDALFYAFAAEGRDGTALLGLPAGPAGALPDLLAANENAAAVRHRLAGHDLAKASGVALSGPQSAPGEALSLVAPDAMTCLLVVPAAPSTAEAVAPATDYRIEIARADSAARSGGEPAPPLAEPLLDIRIAAATAQTYRVKAGQYIQILDIDGRQCSDFLAFDAALMEQGVECGLDSTATRTLMGRAYPGPGLFSKFFDQQMRPMLEVVQDTCGRHDTFALACTTKYYDDMGYPGHDSCSENFNKVLGPLGLATRPGWPAINFFFNTVVNHDGTIGTDEPWSRPGDYVLMRALTDLVCASSSCADDIDPANGWNPTDIQVRVYGAEHAFPKAIATRMTPDSPPVFTKETAFHARIAPLSRRLVDYRGYWLANSFLADGAVAEYWACREKVAVIDLSALRKFEVLGPDAEALLDHAVTRDITKLAVGQVVYTALCYPHGGMLDDGTVFRLGPQQFRLVCGDPYVGVHLRELAKARGLNAWVRSSTDQLHNISVQGPKSRELLSRIIVTPPTQPSVQELGWFRLTIGRLGHAKGPPVVVSRTGYTGELGYEVWCHPRDGVALWDQVFEAGKPLGVAPMGLEALDMLRIEAGLIFANYEFSDETDPFEAGIGFAVPIVSKKGDFVGREALLKRKAEPQRKLVGLVIEGRESAHHGDPVFAGRARVGVVTSGMRSPILDQTIALARVDVGSSAVGTQIEIGKLDGHQKRLKATVVRLSHYDPDKSRVRA</sequence>
<reference evidence="4 5" key="1">
    <citation type="submission" date="2023-07" db="EMBL/GenBank/DDBJ databases">
        <title>Genomic Encyclopedia of Type Strains, Phase IV (KMG-IV): sequencing the most valuable type-strain genomes for metagenomic binning, comparative biology and taxonomic classification.</title>
        <authorList>
            <person name="Goeker M."/>
        </authorList>
    </citation>
    <scope>NUCLEOTIDE SEQUENCE [LARGE SCALE GENOMIC DNA]</scope>
    <source>
        <strain evidence="4 5">DSM 19619</strain>
    </source>
</reference>
<dbReference type="Pfam" id="PF09347">
    <property type="entry name" value="DUF1989"/>
    <property type="match status" value="1"/>
</dbReference>
<dbReference type="PANTHER" id="PTHR43757">
    <property type="entry name" value="AMINOMETHYLTRANSFERASE"/>
    <property type="match status" value="1"/>
</dbReference>
<feature type="domain" description="Aminomethyltransferase C-terminal" evidence="2">
    <location>
        <begin position="680"/>
        <end position="761"/>
    </location>
</feature>
<proteinExistence type="predicted"/>
<protein>
    <submittedName>
        <fullName evidence="4">Aminomethyltransferase</fullName>
        <ecNumber evidence="4">2.1.2.10</ecNumber>
    </submittedName>
</protein>
<dbReference type="InterPro" id="IPR013977">
    <property type="entry name" value="GcvT_C"/>
</dbReference>
<dbReference type="Pfam" id="PF08669">
    <property type="entry name" value="GCV_T_C"/>
    <property type="match status" value="1"/>
</dbReference>
<dbReference type="EC" id="2.1.2.10" evidence="4"/>
<dbReference type="SUPFAM" id="SSF101790">
    <property type="entry name" value="Aminomethyltransferase beta-barrel domain"/>
    <property type="match status" value="1"/>
</dbReference>
<evidence type="ECO:0000259" key="2">
    <source>
        <dbReference type="Pfam" id="PF08669"/>
    </source>
</evidence>
<evidence type="ECO:0000313" key="4">
    <source>
        <dbReference type="EMBL" id="MDQ0472431.1"/>
    </source>
</evidence>
<dbReference type="InterPro" id="IPR006222">
    <property type="entry name" value="GCVT_N"/>
</dbReference>
<keyword evidence="4" id="KW-0808">Transferase</keyword>
<feature type="domain" description="GCVT N-terminal" evidence="1">
    <location>
        <begin position="404"/>
        <end position="657"/>
    </location>
</feature>
<dbReference type="Proteomes" id="UP001242480">
    <property type="component" value="Unassembled WGS sequence"/>
</dbReference>
<dbReference type="Pfam" id="PF01571">
    <property type="entry name" value="GCV_T"/>
    <property type="match status" value="1"/>
</dbReference>
<dbReference type="GO" id="GO:0004047">
    <property type="term" value="F:aminomethyltransferase activity"/>
    <property type="evidence" value="ECO:0007669"/>
    <property type="project" value="UniProtKB-EC"/>
</dbReference>
<name>A0ABU0JDT9_9HYPH</name>
<comment type="caution">
    <text evidence="4">The sequence shown here is derived from an EMBL/GenBank/DDBJ whole genome shotgun (WGS) entry which is preliminary data.</text>
</comment>
<keyword evidence="5" id="KW-1185">Reference proteome</keyword>
<dbReference type="EMBL" id="JAUSVX010000012">
    <property type="protein sequence ID" value="MDQ0472431.1"/>
    <property type="molecule type" value="Genomic_DNA"/>
</dbReference>
<evidence type="ECO:0000313" key="5">
    <source>
        <dbReference type="Proteomes" id="UP001242480"/>
    </source>
</evidence>
<evidence type="ECO:0000259" key="3">
    <source>
        <dbReference type="Pfam" id="PF09347"/>
    </source>
</evidence>
<dbReference type="InterPro" id="IPR028896">
    <property type="entry name" value="GcvT/YgfZ/DmdA"/>
</dbReference>
<dbReference type="InterPro" id="IPR018959">
    <property type="entry name" value="DUF1989"/>
</dbReference>
<organism evidence="4 5">
    <name type="scientific">Labrys wisconsinensis</name>
    <dbReference type="NCBI Taxonomy" id="425677"/>
    <lineage>
        <taxon>Bacteria</taxon>
        <taxon>Pseudomonadati</taxon>
        <taxon>Pseudomonadota</taxon>
        <taxon>Alphaproteobacteria</taxon>
        <taxon>Hyphomicrobiales</taxon>
        <taxon>Xanthobacteraceae</taxon>
        <taxon>Labrys</taxon>
    </lineage>
</organism>
<evidence type="ECO:0000259" key="1">
    <source>
        <dbReference type="Pfam" id="PF01571"/>
    </source>
</evidence>
<dbReference type="InterPro" id="IPR027266">
    <property type="entry name" value="TrmE/GcvT-like"/>
</dbReference>
<feature type="domain" description="DUF1989" evidence="3">
    <location>
        <begin position="173"/>
        <end position="341"/>
    </location>
</feature>
<dbReference type="PANTHER" id="PTHR43757:SF2">
    <property type="entry name" value="AMINOMETHYLTRANSFERASE, MITOCHONDRIAL"/>
    <property type="match status" value="1"/>
</dbReference>